<dbReference type="GO" id="GO:0016020">
    <property type="term" value="C:membrane"/>
    <property type="evidence" value="ECO:0007669"/>
    <property type="project" value="UniProtKB-SubCell"/>
</dbReference>
<evidence type="ECO:0000256" key="5">
    <source>
        <dbReference type="ARBA" id="ARBA00023136"/>
    </source>
</evidence>
<evidence type="ECO:0000256" key="2">
    <source>
        <dbReference type="ARBA" id="ARBA00010131"/>
    </source>
</evidence>
<feature type="compositionally biased region" description="Polar residues" evidence="6">
    <location>
        <begin position="407"/>
        <end position="429"/>
    </location>
</feature>
<keyword evidence="8" id="KW-1185">Reference proteome</keyword>
<dbReference type="AlphaFoldDB" id="K3WGX9"/>
<reference evidence="8" key="2">
    <citation type="submission" date="2010-04" db="EMBL/GenBank/DDBJ databases">
        <authorList>
            <person name="Buell R."/>
            <person name="Hamilton J."/>
            <person name="Hostetler J."/>
        </authorList>
    </citation>
    <scope>NUCLEOTIDE SEQUENCE [LARGE SCALE GENOMIC DNA]</scope>
    <source>
        <strain evidence="8">DAOM:BR144</strain>
    </source>
</reference>
<dbReference type="GO" id="GO:0012505">
    <property type="term" value="C:endomembrane system"/>
    <property type="evidence" value="ECO:0007669"/>
    <property type="project" value="TreeGrafter"/>
</dbReference>
<proteinExistence type="inferred from homology"/>
<organism evidence="7 8">
    <name type="scientific">Globisporangium ultimum (strain ATCC 200006 / CBS 805.95 / DAOM BR144)</name>
    <name type="common">Pythium ultimum</name>
    <dbReference type="NCBI Taxonomy" id="431595"/>
    <lineage>
        <taxon>Eukaryota</taxon>
        <taxon>Sar</taxon>
        <taxon>Stramenopiles</taxon>
        <taxon>Oomycota</taxon>
        <taxon>Peronosporomycetes</taxon>
        <taxon>Pythiales</taxon>
        <taxon>Pythiaceae</taxon>
        <taxon>Globisporangium</taxon>
    </lineage>
</organism>
<keyword evidence="3" id="KW-0812">Transmembrane</keyword>
<dbReference type="Proteomes" id="UP000019132">
    <property type="component" value="Unassembled WGS sequence"/>
</dbReference>
<evidence type="ECO:0000313" key="8">
    <source>
        <dbReference type="Proteomes" id="UP000019132"/>
    </source>
</evidence>
<dbReference type="VEuPathDB" id="FungiDB:PYU1_G004210"/>
<comment type="similarity">
    <text evidence="2">Belongs to the ODR-4 family.</text>
</comment>
<dbReference type="Pfam" id="PF14778">
    <property type="entry name" value="ODR4-like"/>
    <property type="match status" value="1"/>
</dbReference>
<dbReference type="HOGENOM" id="CLU_047782_0_0_1"/>
<dbReference type="EnsemblProtists" id="PYU1_T004220">
    <property type="protein sequence ID" value="PYU1_T004220"/>
    <property type="gene ID" value="PYU1_G004210"/>
</dbReference>
<reference evidence="7" key="3">
    <citation type="submission" date="2015-02" db="UniProtKB">
        <authorList>
            <consortium name="EnsemblProtists"/>
        </authorList>
    </citation>
    <scope>IDENTIFICATION</scope>
    <source>
        <strain evidence="7">DAOM BR144</strain>
    </source>
</reference>
<accession>K3WGX9</accession>
<dbReference type="GO" id="GO:0008104">
    <property type="term" value="P:intracellular protein localization"/>
    <property type="evidence" value="ECO:0007669"/>
    <property type="project" value="TreeGrafter"/>
</dbReference>
<sequence length="460" mass="49150">MSRTRKAAVDDALSGSWRRAVSARRRFELGLIIGQIATSATAADALLTAVPIPAESESEDVLQLEDVSSDWVQEYAKQIDRLLPGGIDIIGLYVLSADPSRSVFDQVSFYLRAVAEALTLPDEFEAIAAQQQPSVHYVVHICPNSSKTSAKSIVNILDATKSDANPVELKSVPSASLTLKAFAASVAFNESITFFPSSSSSEDSTAVETVMDEVQQQLQPLMQRVFDAVGIAKKARVATASGHNETVIQLLTPATATTEASRTIEGTHQGRFSGAINCLALVLQEESSNATATHEAAVAFLKRDFVKSLLLRAEMICEKWADGTGVPSSTPFLFRDGGAVPFPKRGHIPWRSSLGDCAHFPALLHVLQDESADEAVQNALEILGGRHEAGGDTSVAFLEADSHNHHQQQQKATRSSANGSHSHKQSAATTPVPAHGVLKLVVPIVLLAILVQLLMAKAHA</sequence>
<reference evidence="8" key="1">
    <citation type="journal article" date="2010" name="Genome Biol.">
        <title>Genome sequence of the necrotrophic plant pathogen Pythium ultimum reveals original pathogenicity mechanisms and effector repertoire.</title>
        <authorList>
            <person name="Levesque C.A."/>
            <person name="Brouwer H."/>
            <person name="Cano L."/>
            <person name="Hamilton J.P."/>
            <person name="Holt C."/>
            <person name="Huitema E."/>
            <person name="Raffaele S."/>
            <person name="Robideau G.P."/>
            <person name="Thines M."/>
            <person name="Win J."/>
            <person name="Zerillo M.M."/>
            <person name="Beakes G.W."/>
            <person name="Boore J.L."/>
            <person name="Busam D."/>
            <person name="Dumas B."/>
            <person name="Ferriera S."/>
            <person name="Fuerstenberg S.I."/>
            <person name="Gachon C.M."/>
            <person name="Gaulin E."/>
            <person name="Govers F."/>
            <person name="Grenville-Briggs L."/>
            <person name="Horner N."/>
            <person name="Hostetler J."/>
            <person name="Jiang R.H."/>
            <person name="Johnson J."/>
            <person name="Krajaejun T."/>
            <person name="Lin H."/>
            <person name="Meijer H.J."/>
            <person name="Moore B."/>
            <person name="Morris P."/>
            <person name="Phuntmart V."/>
            <person name="Puiu D."/>
            <person name="Shetty J."/>
            <person name="Stajich J.E."/>
            <person name="Tripathy S."/>
            <person name="Wawra S."/>
            <person name="van West P."/>
            <person name="Whitty B.R."/>
            <person name="Coutinho P.M."/>
            <person name="Henrissat B."/>
            <person name="Martin F."/>
            <person name="Thomas P.D."/>
            <person name="Tyler B.M."/>
            <person name="De Vries R.P."/>
            <person name="Kamoun S."/>
            <person name="Yandell M."/>
            <person name="Tisserat N."/>
            <person name="Buell C.R."/>
        </authorList>
    </citation>
    <scope>NUCLEOTIDE SEQUENCE</scope>
    <source>
        <strain evidence="8">DAOM:BR144</strain>
    </source>
</reference>
<dbReference type="EMBL" id="GL376567">
    <property type="status" value="NOT_ANNOTATED_CDS"/>
    <property type="molecule type" value="Genomic_DNA"/>
</dbReference>
<dbReference type="PANTHER" id="PTHR33966:SF1">
    <property type="entry name" value="PROTEIN ODR-4 HOMOLOG"/>
    <property type="match status" value="1"/>
</dbReference>
<evidence type="ECO:0000313" key="7">
    <source>
        <dbReference type="EnsemblProtists" id="PYU1_T004220"/>
    </source>
</evidence>
<dbReference type="InParanoid" id="K3WGX9"/>
<evidence type="ECO:0000256" key="3">
    <source>
        <dbReference type="ARBA" id="ARBA00022692"/>
    </source>
</evidence>
<evidence type="ECO:0000256" key="1">
    <source>
        <dbReference type="ARBA" id="ARBA00004370"/>
    </source>
</evidence>
<feature type="region of interest" description="Disordered" evidence="6">
    <location>
        <begin position="402"/>
        <end position="430"/>
    </location>
</feature>
<protein>
    <submittedName>
        <fullName evidence="7">Uncharacterized protein</fullName>
    </submittedName>
</protein>
<keyword evidence="4" id="KW-1133">Transmembrane helix</keyword>
<evidence type="ECO:0000256" key="4">
    <source>
        <dbReference type="ARBA" id="ARBA00022989"/>
    </source>
</evidence>
<dbReference type="STRING" id="431595.K3WGX9"/>
<dbReference type="OMA" id="DANIHYM"/>
<name>K3WGX9_GLOUD</name>
<dbReference type="InterPro" id="IPR029454">
    <property type="entry name" value="ODR-4-like"/>
</dbReference>
<dbReference type="eggNOG" id="ENOG502S0PH">
    <property type="taxonomic scope" value="Eukaryota"/>
</dbReference>
<evidence type="ECO:0000256" key="6">
    <source>
        <dbReference type="SAM" id="MobiDB-lite"/>
    </source>
</evidence>
<keyword evidence="5" id="KW-0472">Membrane</keyword>
<comment type="subcellular location">
    <subcellularLocation>
        <location evidence="1">Membrane</location>
    </subcellularLocation>
</comment>
<dbReference type="PANTHER" id="PTHR33966">
    <property type="entry name" value="PROTEIN ODR-4 HOMOLOG"/>
    <property type="match status" value="1"/>
</dbReference>